<keyword evidence="4" id="KW-1185">Reference proteome</keyword>
<evidence type="ECO:0000313" key="3">
    <source>
        <dbReference type="EMBL" id="EFN87519.1"/>
    </source>
</evidence>
<evidence type="ECO:0000259" key="2">
    <source>
        <dbReference type="Pfam" id="PF01757"/>
    </source>
</evidence>
<dbReference type="STRING" id="610380.E2B9T2"/>
<dbReference type="OMA" id="PTQQIER"/>
<keyword evidence="1" id="KW-0812">Transmembrane</keyword>
<sequence length="439" mass="50505">MPKPCSEALLSFSLLVNIFKLCSLDVGVDTLAPIHGLRFYSMLWVILTHTCLIFNEISENKTFRDRAEKHILYHTVGNSIYSVDTFFFISGCLVTFLYYRAMANKRLRERRVTQGCRGQILQYLAMMLYRYFRLTPIYLLVIGLVQVSMKWYHDHSMIELSTALDYETCGKFWWRNALYINTFYSVAERCISWSWYLANDTQFYTVGTIILLIGANFLPAAAVIIAFFLIGSWVTTAIITLHAGHVPSIQDPFAHYESLYDKPWTRIGPYLIGIVTGWYLFRINCKADMKKVVVAFGWPLSLVIMICIVYGLHEANFGPTLSVLYTTLSHSAWAMCLAWILIACVTDHGGAVNRVLSWKYMYPLSRLTYCVYLVHPMLIRVFILQSGRSWYLSISSLAVLFLGNVVTSYAVSLFLSLLFEAPMVSLLRILHPLREWKQL</sequence>
<feature type="transmembrane region" description="Helical" evidence="1">
    <location>
        <begin position="293"/>
        <end position="312"/>
    </location>
</feature>
<dbReference type="InterPro" id="IPR002656">
    <property type="entry name" value="Acyl_transf_3_dom"/>
</dbReference>
<evidence type="ECO:0000256" key="1">
    <source>
        <dbReference type="SAM" id="Phobius"/>
    </source>
</evidence>
<feature type="transmembrane region" description="Helical" evidence="1">
    <location>
        <begin position="79"/>
        <end position="99"/>
    </location>
</feature>
<dbReference type="Proteomes" id="UP000008237">
    <property type="component" value="Unassembled WGS sequence"/>
</dbReference>
<keyword evidence="1" id="KW-0472">Membrane</keyword>
<dbReference type="InterPro" id="IPR052728">
    <property type="entry name" value="O2_lipid_transport_reg"/>
</dbReference>
<dbReference type="PANTHER" id="PTHR11161:SF72">
    <property type="entry name" value="FI21449P1"/>
    <property type="match status" value="1"/>
</dbReference>
<feature type="transmembrane region" description="Helical" evidence="1">
    <location>
        <begin position="390"/>
        <end position="419"/>
    </location>
</feature>
<dbReference type="PANTHER" id="PTHR11161">
    <property type="entry name" value="O-ACYLTRANSFERASE"/>
    <property type="match status" value="1"/>
</dbReference>
<dbReference type="OrthoDB" id="207378at2759"/>
<dbReference type="AlphaFoldDB" id="E2B9T2"/>
<reference evidence="3 4" key="1">
    <citation type="journal article" date="2010" name="Science">
        <title>Genomic comparison of the ants Camponotus floridanus and Harpegnathos saltator.</title>
        <authorList>
            <person name="Bonasio R."/>
            <person name="Zhang G."/>
            <person name="Ye C."/>
            <person name="Mutti N.S."/>
            <person name="Fang X."/>
            <person name="Qin N."/>
            <person name="Donahue G."/>
            <person name="Yang P."/>
            <person name="Li Q."/>
            <person name="Li C."/>
            <person name="Zhang P."/>
            <person name="Huang Z."/>
            <person name="Berger S.L."/>
            <person name="Reinberg D."/>
            <person name="Wang J."/>
            <person name="Liebig J."/>
        </authorList>
    </citation>
    <scope>NUCLEOTIDE SEQUENCE [LARGE SCALE GENOMIC DNA]</scope>
    <source>
        <strain evidence="3 4">R22 G/1</strain>
    </source>
</reference>
<feature type="transmembrane region" description="Helical" evidence="1">
    <location>
        <begin position="263"/>
        <end position="281"/>
    </location>
</feature>
<accession>E2B9T2</accession>
<proteinExistence type="predicted"/>
<dbReference type="Pfam" id="PF01757">
    <property type="entry name" value="Acyl_transf_3"/>
    <property type="match status" value="1"/>
</dbReference>
<feature type="transmembrane region" description="Helical" evidence="1">
    <location>
        <begin position="131"/>
        <end position="152"/>
    </location>
</feature>
<dbReference type="GO" id="GO:0016747">
    <property type="term" value="F:acyltransferase activity, transferring groups other than amino-acyl groups"/>
    <property type="evidence" value="ECO:0007669"/>
    <property type="project" value="InterPro"/>
</dbReference>
<feature type="transmembrane region" description="Helical" evidence="1">
    <location>
        <begin position="364"/>
        <end position="384"/>
    </location>
</feature>
<organism evidence="4">
    <name type="scientific">Harpegnathos saltator</name>
    <name type="common">Jerdon's jumping ant</name>
    <dbReference type="NCBI Taxonomy" id="610380"/>
    <lineage>
        <taxon>Eukaryota</taxon>
        <taxon>Metazoa</taxon>
        <taxon>Ecdysozoa</taxon>
        <taxon>Arthropoda</taxon>
        <taxon>Hexapoda</taxon>
        <taxon>Insecta</taxon>
        <taxon>Pterygota</taxon>
        <taxon>Neoptera</taxon>
        <taxon>Endopterygota</taxon>
        <taxon>Hymenoptera</taxon>
        <taxon>Apocrita</taxon>
        <taxon>Aculeata</taxon>
        <taxon>Formicoidea</taxon>
        <taxon>Formicidae</taxon>
        <taxon>Ponerinae</taxon>
        <taxon>Ponerini</taxon>
        <taxon>Harpegnathos</taxon>
    </lineage>
</organism>
<feature type="domain" description="Acyltransferase 3" evidence="2">
    <location>
        <begin position="34"/>
        <end position="412"/>
    </location>
</feature>
<protein>
    <submittedName>
        <fullName evidence="3">Nose resistant to fluoxetine protein 6</fullName>
    </submittedName>
</protein>
<keyword evidence="1" id="KW-1133">Transmembrane helix</keyword>
<evidence type="ECO:0000313" key="4">
    <source>
        <dbReference type="Proteomes" id="UP000008237"/>
    </source>
</evidence>
<gene>
    <name evidence="3" type="ORF">EAI_16968</name>
</gene>
<feature type="transmembrane region" description="Helical" evidence="1">
    <location>
        <begin position="217"/>
        <end position="243"/>
    </location>
</feature>
<name>E2B9T2_HARSA</name>
<dbReference type="EMBL" id="GL446605">
    <property type="protein sequence ID" value="EFN87519.1"/>
    <property type="molecule type" value="Genomic_DNA"/>
</dbReference>
<dbReference type="InParanoid" id="E2B9T2"/>
<feature type="transmembrane region" description="Helical" evidence="1">
    <location>
        <begin position="332"/>
        <end position="352"/>
    </location>
</feature>